<gene>
    <name evidence="1" type="ORF">E3U55_16835</name>
</gene>
<evidence type="ECO:0000313" key="2">
    <source>
        <dbReference type="Proteomes" id="UP000297975"/>
    </source>
</evidence>
<dbReference type="Gene3D" id="3.30.70.100">
    <property type="match status" value="1"/>
</dbReference>
<name>A0A4Y8ID63_9BACI</name>
<dbReference type="AlphaFoldDB" id="A0A4Y8ID63"/>
<dbReference type="Proteomes" id="UP000297975">
    <property type="component" value="Unassembled WGS sequence"/>
</dbReference>
<dbReference type="InterPro" id="IPR036163">
    <property type="entry name" value="HMA_dom_sf"/>
</dbReference>
<accession>A0A4Y8ID63</accession>
<reference evidence="1 2" key="1">
    <citation type="submission" date="2019-03" db="EMBL/GenBank/DDBJ databases">
        <authorList>
            <person name="He R.-H."/>
        </authorList>
    </citation>
    <scope>NUCLEOTIDE SEQUENCE [LARGE SCALE GENOMIC DNA]</scope>
    <source>
        <strain evidence="2">SH 714</strain>
    </source>
</reference>
<dbReference type="SUPFAM" id="SSF55008">
    <property type="entry name" value="HMA, heavy metal-associated domain"/>
    <property type="match status" value="1"/>
</dbReference>
<keyword evidence="2" id="KW-1185">Reference proteome</keyword>
<dbReference type="OrthoDB" id="2927466at2"/>
<evidence type="ECO:0000313" key="1">
    <source>
        <dbReference type="EMBL" id="TFB12988.1"/>
    </source>
</evidence>
<organism evidence="1 2">
    <name type="scientific">Filobacillus milosensis</name>
    <dbReference type="NCBI Taxonomy" id="94137"/>
    <lineage>
        <taxon>Bacteria</taxon>
        <taxon>Bacillati</taxon>
        <taxon>Bacillota</taxon>
        <taxon>Bacilli</taxon>
        <taxon>Bacillales</taxon>
        <taxon>Bacillaceae</taxon>
        <taxon>Filobacillus</taxon>
    </lineage>
</organism>
<proteinExistence type="predicted"/>
<dbReference type="GO" id="GO:0046872">
    <property type="term" value="F:metal ion binding"/>
    <property type="evidence" value="ECO:0007669"/>
    <property type="project" value="InterPro"/>
</dbReference>
<protein>
    <submittedName>
        <fullName evidence="1">Heavy-metal-associated domain-containing protein</fullName>
    </submittedName>
</protein>
<dbReference type="EMBL" id="SOPW01000033">
    <property type="protein sequence ID" value="TFB12988.1"/>
    <property type="molecule type" value="Genomic_DNA"/>
</dbReference>
<sequence length="49" mass="5462">MRSTVSNLEGVQDVEVEGSGKTKLAFDSSKISLKEIKKVFTDLGYEIRK</sequence>
<comment type="caution">
    <text evidence="1">The sequence shown here is derived from an EMBL/GenBank/DDBJ whole genome shotgun (WGS) entry which is preliminary data.</text>
</comment>